<dbReference type="SUPFAM" id="SSF50998">
    <property type="entry name" value="Quinoprotein alcohol dehydrogenase-like"/>
    <property type="match status" value="1"/>
</dbReference>
<dbReference type="Gene3D" id="2.130.10.10">
    <property type="entry name" value="YVTN repeat-like/Quinoprotein amine dehydrogenase"/>
    <property type="match status" value="1"/>
</dbReference>
<evidence type="ECO:0000313" key="2">
    <source>
        <dbReference type="EMBL" id="MDT0443943.1"/>
    </source>
</evidence>
<organism evidence="2 3">
    <name type="scientific">Streptomyces johnsoniae</name>
    <dbReference type="NCBI Taxonomy" id="3075532"/>
    <lineage>
        <taxon>Bacteria</taxon>
        <taxon>Bacillati</taxon>
        <taxon>Actinomycetota</taxon>
        <taxon>Actinomycetes</taxon>
        <taxon>Kitasatosporales</taxon>
        <taxon>Streptomycetaceae</taxon>
        <taxon>Streptomyces</taxon>
    </lineage>
</organism>
<gene>
    <name evidence="2" type="ORF">RM779_15275</name>
</gene>
<protein>
    <submittedName>
        <fullName evidence="2">PQQ-binding-like beta-propeller repeat protein</fullName>
    </submittedName>
</protein>
<reference evidence="3" key="1">
    <citation type="submission" date="2023-07" db="EMBL/GenBank/DDBJ databases">
        <title>30 novel species of actinomycetes from the DSMZ collection.</title>
        <authorList>
            <person name="Nouioui I."/>
        </authorList>
    </citation>
    <scope>NUCLEOTIDE SEQUENCE [LARGE SCALE GENOMIC DNA]</scope>
    <source>
        <strain evidence="3">DSM 41886</strain>
    </source>
</reference>
<name>A0ABU2S553_9ACTN</name>
<accession>A0ABU2S553</accession>
<sequence length="157" mass="16321">MGRSVTVGTFAPVPARGGVHIARLGSTRPPARSILPGDLNSLVRRIVYFASLDKHVYAVHAVDPSTGAEKWNHGGILSPTRFTVAGDMVYVGDTLSTMGTVHALDADDGAERWSASTLATPSSGNRDNGPVTAYDFVYIANENGVVALDAATGAAPD</sequence>
<evidence type="ECO:0000259" key="1">
    <source>
        <dbReference type="Pfam" id="PF13360"/>
    </source>
</evidence>
<comment type="caution">
    <text evidence="2">The sequence shown here is derived from an EMBL/GenBank/DDBJ whole genome shotgun (WGS) entry which is preliminary data.</text>
</comment>
<keyword evidence="3" id="KW-1185">Reference proteome</keyword>
<dbReference type="InterPro" id="IPR011047">
    <property type="entry name" value="Quinoprotein_ADH-like_sf"/>
</dbReference>
<dbReference type="Pfam" id="PF13360">
    <property type="entry name" value="PQQ_2"/>
    <property type="match status" value="1"/>
</dbReference>
<dbReference type="SMART" id="SM00564">
    <property type="entry name" value="PQQ"/>
    <property type="match status" value="3"/>
</dbReference>
<dbReference type="InterPro" id="IPR015943">
    <property type="entry name" value="WD40/YVTN_repeat-like_dom_sf"/>
</dbReference>
<dbReference type="InterPro" id="IPR002372">
    <property type="entry name" value="PQQ_rpt_dom"/>
</dbReference>
<proteinExistence type="predicted"/>
<dbReference type="InterPro" id="IPR018391">
    <property type="entry name" value="PQQ_b-propeller_rpt"/>
</dbReference>
<dbReference type="EMBL" id="JAVREV010000007">
    <property type="protein sequence ID" value="MDT0443943.1"/>
    <property type="molecule type" value="Genomic_DNA"/>
</dbReference>
<evidence type="ECO:0000313" key="3">
    <source>
        <dbReference type="Proteomes" id="UP001183615"/>
    </source>
</evidence>
<feature type="domain" description="Pyrrolo-quinoline quinone repeat" evidence="1">
    <location>
        <begin position="47"/>
        <end position="154"/>
    </location>
</feature>
<dbReference type="Proteomes" id="UP001183615">
    <property type="component" value="Unassembled WGS sequence"/>
</dbReference>
<dbReference type="RefSeq" id="WP_311618241.1">
    <property type="nucleotide sequence ID" value="NZ_JAVREV010000007.1"/>
</dbReference>